<sequence>MFSLCIPTMNRFDDFLIHNIPKYLENQFIDEIIITDENGSDIEKITKHFGENNPKLKLFKNEHRIGPFMNKLCACSYARNEWIALIDSDNFADEDYFITSKNYIQTNIQQHEKNIILSPLPNIPNLNFSILEGSIYKKGCFPKSEYFQYTILMNTGNYIMNKYLIECLDISNETKNIQNSPTCDVIFMNTLFFEQLELNFHVVPGLKYTHVIHDLSIYKQLGEIYKDFNESIRQRHFRFIENPDVFNLSKNTSKYNSHIAKNSWITIFGTCRFKKVDYNTNLNELISYTHSTKEVLQLIRFLKGEITIPPPYNTLCFRTGIDKSIGIRMDNHYKCKFDNTKVFFIEICSRKKYIHNNYILHHICVDKRMTIFNNNTPRHILDSYTIETQSDEEIENDILEIQKILYPRKVVIVSHYNSKLNGEFIESRNNLVCLLDKICEKYNIPFINPRDALGEYTQEQVMSDNLGHYTEFGVCEFGKYINNYIKTLL</sequence>
<dbReference type="AlphaFoldDB" id="A0A6C0CWR1"/>
<dbReference type="Gene3D" id="3.90.550.10">
    <property type="entry name" value="Spore Coat Polysaccharide Biosynthesis Protein SpsA, Chain A"/>
    <property type="match status" value="1"/>
</dbReference>
<feature type="domain" description="Glycosyltransferase 2-like" evidence="1">
    <location>
        <begin position="3"/>
        <end position="96"/>
    </location>
</feature>
<dbReference type="InterPro" id="IPR001173">
    <property type="entry name" value="Glyco_trans_2-like"/>
</dbReference>
<reference evidence="2" key="1">
    <citation type="journal article" date="2020" name="Nature">
        <title>Giant virus diversity and host interactions through global metagenomics.</title>
        <authorList>
            <person name="Schulz F."/>
            <person name="Roux S."/>
            <person name="Paez-Espino D."/>
            <person name="Jungbluth S."/>
            <person name="Walsh D.A."/>
            <person name="Denef V.J."/>
            <person name="McMahon K.D."/>
            <person name="Konstantinidis K.T."/>
            <person name="Eloe-Fadrosh E.A."/>
            <person name="Kyrpides N.C."/>
            <person name="Woyke T."/>
        </authorList>
    </citation>
    <scope>NUCLEOTIDE SEQUENCE</scope>
    <source>
        <strain evidence="2">GVMAG-M-3300022752-39</strain>
    </source>
</reference>
<accession>A0A6C0CWR1</accession>
<organism evidence="2">
    <name type="scientific">viral metagenome</name>
    <dbReference type="NCBI Taxonomy" id="1070528"/>
    <lineage>
        <taxon>unclassified sequences</taxon>
        <taxon>metagenomes</taxon>
        <taxon>organismal metagenomes</taxon>
    </lineage>
</organism>
<evidence type="ECO:0000259" key="1">
    <source>
        <dbReference type="Pfam" id="PF00535"/>
    </source>
</evidence>
<dbReference type="InterPro" id="IPR029044">
    <property type="entry name" value="Nucleotide-diphossugar_trans"/>
</dbReference>
<evidence type="ECO:0000313" key="2">
    <source>
        <dbReference type="EMBL" id="QHT07945.1"/>
    </source>
</evidence>
<name>A0A6C0CWR1_9ZZZZ</name>
<proteinExistence type="predicted"/>
<dbReference type="CDD" id="cd00761">
    <property type="entry name" value="Glyco_tranf_GTA_type"/>
    <property type="match status" value="1"/>
</dbReference>
<protein>
    <recommendedName>
        <fullName evidence="1">Glycosyltransferase 2-like domain-containing protein</fullName>
    </recommendedName>
</protein>
<dbReference type="EMBL" id="MN739489">
    <property type="protein sequence ID" value="QHT07945.1"/>
    <property type="molecule type" value="Genomic_DNA"/>
</dbReference>
<dbReference type="SUPFAM" id="SSF53448">
    <property type="entry name" value="Nucleotide-diphospho-sugar transferases"/>
    <property type="match status" value="1"/>
</dbReference>
<dbReference type="Pfam" id="PF00535">
    <property type="entry name" value="Glycos_transf_2"/>
    <property type="match status" value="1"/>
</dbReference>